<dbReference type="Proteomes" id="UP001597545">
    <property type="component" value="Unassembled WGS sequence"/>
</dbReference>
<evidence type="ECO:0000313" key="2">
    <source>
        <dbReference type="EMBL" id="MFD2547424.1"/>
    </source>
</evidence>
<evidence type="ECO:0000259" key="1">
    <source>
        <dbReference type="Pfam" id="PF02627"/>
    </source>
</evidence>
<dbReference type="EMBL" id="JBHULR010000003">
    <property type="protein sequence ID" value="MFD2547424.1"/>
    <property type="molecule type" value="Genomic_DNA"/>
</dbReference>
<reference evidence="3" key="1">
    <citation type="journal article" date="2019" name="Int. J. Syst. Evol. Microbiol.">
        <title>The Global Catalogue of Microorganisms (GCM) 10K type strain sequencing project: providing services to taxonomists for standard genome sequencing and annotation.</title>
        <authorList>
            <consortium name="The Broad Institute Genomics Platform"/>
            <consortium name="The Broad Institute Genome Sequencing Center for Infectious Disease"/>
            <person name="Wu L."/>
            <person name="Ma J."/>
        </authorList>
    </citation>
    <scope>NUCLEOTIDE SEQUENCE [LARGE SCALE GENOMIC DNA]</scope>
    <source>
        <strain evidence="3">KCTC 42662</strain>
    </source>
</reference>
<organism evidence="2 3">
    <name type="scientific">Sphingobacterium suaedae</name>
    <dbReference type="NCBI Taxonomy" id="1686402"/>
    <lineage>
        <taxon>Bacteria</taxon>
        <taxon>Pseudomonadati</taxon>
        <taxon>Bacteroidota</taxon>
        <taxon>Sphingobacteriia</taxon>
        <taxon>Sphingobacteriales</taxon>
        <taxon>Sphingobacteriaceae</taxon>
        <taxon>Sphingobacterium</taxon>
    </lineage>
</organism>
<dbReference type="Gene3D" id="1.20.1290.10">
    <property type="entry name" value="AhpD-like"/>
    <property type="match status" value="1"/>
</dbReference>
<evidence type="ECO:0000313" key="3">
    <source>
        <dbReference type="Proteomes" id="UP001597545"/>
    </source>
</evidence>
<gene>
    <name evidence="2" type="ORF">ACFSR5_07165</name>
</gene>
<feature type="domain" description="Carboxymuconolactone decarboxylase-like" evidence="1">
    <location>
        <begin position="17"/>
        <end position="93"/>
    </location>
</feature>
<dbReference type="SUPFAM" id="SSF69118">
    <property type="entry name" value="AhpD-like"/>
    <property type="match status" value="1"/>
</dbReference>
<dbReference type="InterPro" id="IPR003779">
    <property type="entry name" value="CMD-like"/>
</dbReference>
<keyword evidence="3" id="KW-1185">Reference proteome</keyword>
<sequence length="146" mass="16461">MTKRINIQAVEPAGYKAMIGLEIYLQNSKLTKIQKELIKIRASQINGCAFCINMHTRDALAAGETSQRIFLLNAWRETDLFDEAEKIILAMTEEITQISQSGLTSETYSRASELFDPETIAQIIMAIVTINGWNRIAISTHLEIEK</sequence>
<dbReference type="PANTHER" id="PTHR34846">
    <property type="entry name" value="4-CARBOXYMUCONOLACTONE DECARBOXYLASE FAMILY PROTEIN (AFU_ORTHOLOGUE AFUA_6G11590)"/>
    <property type="match status" value="1"/>
</dbReference>
<accession>A0ABW5KEQ2</accession>
<comment type="caution">
    <text evidence="2">The sequence shown here is derived from an EMBL/GenBank/DDBJ whole genome shotgun (WGS) entry which is preliminary data.</text>
</comment>
<proteinExistence type="predicted"/>
<protein>
    <submittedName>
        <fullName evidence="2">Carboxymuconolactone decarboxylase family protein</fullName>
    </submittedName>
</protein>
<dbReference type="InterPro" id="IPR004675">
    <property type="entry name" value="AhpD_core"/>
</dbReference>
<dbReference type="InterPro" id="IPR029032">
    <property type="entry name" value="AhpD-like"/>
</dbReference>
<dbReference type="RefSeq" id="WP_380902166.1">
    <property type="nucleotide sequence ID" value="NZ_JBHUEG010000007.1"/>
</dbReference>
<dbReference type="NCBIfam" id="TIGR00778">
    <property type="entry name" value="ahpD_dom"/>
    <property type="match status" value="1"/>
</dbReference>
<dbReference type="Pfam" id="PF02627">
    <property type="entry name" value="CMD"/>
    <property type="match status" value="1"/>
</dbReference>
<name>A0ABW5KEQ2_9SPHI</name>
<dbReference type="PANTHER" id="PTHR34846:SF10">
    <property type="entry name" value="CYTOPLASMIC PROTEIN"/>
    <property type="match status" value="1"/>
</dbReference>